<name>A0A0L0VM70_9BASI</name>
<evidence type="ECO:0000313" key="2">
    <source>
        <dbReference type="Proteomes" id="UP000054564"/>
    </source>
</evidence>
<keyword evidence="2" id="KW-1185">Reference proteome</keyword>
<reference evidence="2" key="1">
    <citation type="submission" date="2014-03" db="EMBL/GenBank/DDBJ databases">
        <title>The Genome Sequence of Puccinia striiformis f. sp. tritici PST-78.</title>
        <authorList>
            <consortium name="The Broad Institute Genome Sequencing Platform"/>
            <person name="Cuomo C."/>
            <person name="Hulbert S."/>
            <person name="Chen X."/>
            <person name="Walker B."/>
            <person name="Young S.K."/>
            <person name="Zeng Q."/>
            <person name="Gargeya S."/>
            <person name="Fitzgerald M."/>
            <person name="Haas B."/>
            <person name="Abouelleil A."/>
            <person name="Alvarado L."/>
            <person name="Arachchi H.M."/>
            <person name="Berlin A.M."/>
            <person name="Chapman S.B."/>
            <person name="Goldberg J."/>
            <person name="Griggs A."/>
            <person name="Gujja S."/>
            <person name="Hansen M."/>
            <person name="Howarth C."/>
            <person name="Imamovic A."/>
            <person name="Larimer J."/>
            <person name="McCowan C."/>
            <person name="Montmayeur A."/>
            <person name="Murphy C."/>
            <person name="Neiman D."/>
            <person name="Pearson M."/>
            <person name="Priest M."/>
            <person name="Roberts A."/>
            <person name="Saif S."/>
            <person name="Shea T."/>
            <person name="Sisk P."/>
            <person name="Sykes S."/>
            <person name="Wortman J."/>
            <person name="Nusbaum C."/>
            <person name="Birren B."/>
        </authorList>
    </citation>
    <scope>NUCLEOTIDE SEQUENCE [LARGE SCALE GENOMIC DNA]</scope>
    <source>
        <strain evidence="2">race PST-78</strain>
    </source>
</reference>
<evidence type="ECO:0000313" key="1">
    <source>
        <dbReference type="EMBL" id="KNF00374.1"/>
    </source>
</evidence>
<accession>A0A0L0VM70</accession>
<evidence type="ECO:0008006" key="3">
    <source>
        <dbReference type="Google" id="ProtNLM"/>
    </source>
</evidence>
<dbReference type="EMBL" id="AJIL01000037">
    <property type="protein sequence ID" value="KNF00374.1"/>
    <property type="molecule type" value="Genomic_DNA"/>
</dbReference>
<protein>
    <recommendedName>
        <fullName evidence="3">HAT C-terminal dimerisation domain-containing protein</fullName>
    </recommendedName>
</protein>
<sequence length="72" mass="8112">MCYALPAECDLFLCELATSVDVKQAFSFGQDYVSAKRHPQSVSQGMSVAFYSKNNLIRPGTLYKWKEGLKED</sequence>
<dbReference type="Proteomes" id="UP000054564">
    <property type="component" value="Unassembled WGS sequence"/>
</dbReference>
<proteinExistence type="predicted"/>
<dbReference type="AlphaFoldDB" id="A0A0L0VM70"/>
<comment type="caution">
    <text evidence="1">The sequence shown here is derived from an EMBL/GenBank/DDBJ whole genome shotgun (WGS) entry which is preliminary data.</text>
</comment>
<organism evidence="1 2">
    <name type="scientific">Puccinia striiformis f. sp. tritici PST-78</name>
    <dbReference type="NCBI Taxonomy" id="1165861"/>
    <lineage>
        <taxon>Eukaryota</taxon>
        <taxon>Fungi</taxon>
        <taxon>Dikarya</taxon>
        <taxon>Basidiomycota</taxon>
        <taxon>Pucciniomycotina</taxon>
        <taxon>Pucciniomycetes</taxon>
        <taxon>Pucciniales</taxon>
        <taxon>Pucciniaceae</taxon>
        <taxon>Puccinia</taxon>
    </lineage>
</organism>
<gene>
    <name evidence="1" type="ORF">PSTG_06304</name>
</gene>